<sequence length="83" mass="9096">MSQKNSLTNIKLSNKNTLSNLIHQQSSVKTSGRTAKPAAEKQSELVGLRFTPSELATIKKKAGLVPVATYIKNELVNKLNLFN</sequence>
<dbReference type="PATRIC" id="fig|1129367.4.peg.258"/>
<dbReference type="AlphaFoldDB" id="A0A0F6AIS7"/>
<evidence type="ECO:0000313" key="2">
    <source>
        <dbReference type="Proteomes" id="UP000033434"/>
    </source>
</evidence>
<name>A0A0F6AIS7_9GAMM</name>
<dbReference type="RefSeq" id="WP_046354168.1">
    <property type="nucleotide sequence ID" value="NZ_AUXW01000016.1"/>
</dbReference>
<organism evidence="1 2">
    <name type="scientific">Pseudoalteromonas luteoviolacea S4054</name>
    <dbReference type="NCBI Taxonomy" id="1129367"/>
    <lineage>
        <taxon>Bacteria</taxon>
        <taxon>Pseudomonadati</taxon>
        <taxon>Pseudomonadota</taxon>
        <taxon>Gammaproteobacteria</taxon>
        <taxon>Alteromonadales</taxon>
        <taxon>Pseudoalteromonadaceae</taxon>
        <taxon>Pseudoalteromonas</taxon>
    </lineage>
</organism>
<proteinExistence type="predicted"/>
<accession>A0A0F6AIS7</accession>
<dbReference type="Proteomes" id="UP000033434">
    <property type="component" value="Unassembled WGS sequence"/>
</dbReference>
<dbReference type="EMBL" id="AUXW01000016">
    <property type="protein sequence ID" value="KKE85669.1"/>
    <property type="molecule type" value="Genomic_DNA"/>
</dbReference>
<comment type="caution">
    <text evidence="1">The sequence shown here is derived from an EMBL/GenBank/DDBJ whole genome shotgun (WGS) entry which is preliminary data.</text>
</comment>
<gene>
    <name evidence="1" type="ORF">N479_25255</name>
</gene>
<protein>
    <submittedName>
        <fullName evidence="1">Uncharacterized protein</fullName>
    </submittedName>
</protein>
<reference evidence="1 2" key="1">
    <citation type="journal article" date="2015" name="BMC Genomics">
        <title>Genome mining reveals unlocked bioactive potential of marine Gram-negative bacteria.</title>
        <authorList>
            <person name="Machado H."/>
            <person name="Sonnenschein E.C."/>
            <person name="Melchiorsen J."/>
            <person name="Gram L."/>
        </authorList>
    </citation>
    <scope>NUCLEOTIDE SEQUENCE [LARGE SCALE GENOMIC DNA]</scope>
    <source>
        <strain evidence="1 2">S4054</strain>
    </source>
</reference>
<evidence type="ECO:0000313" key="1">
    <source>
        <dbReference type="EMBL" id="KKE85669.1"/>
    </source>
</evidence>